<dbReference type="EMBL" id="VSSQ01035488">
    <property type="protein sequence ID" value="MPM87712.1"/>
    <property type="molecule type" value="Genomic_DNA"/>
</dbReference>
<reference evidence="2" key="1">
    <citation type="submission" date="2019-08" db="EMBL/GenBank/DDBJ databases">
        <authorList>
            <person name="Kucharzyk K."/>
            <person name="Murdoch R.W."/>
            <person name="Higgins S."/>
            <person name="Loffler F."/>
        </authorList>
    </citation>
    <scope>NUCLEOTIDE SEQUENCE</scope>
</reference>
<accession>A0A645DGL4</accession>
<organism evidence="2">
    <name type="scientific">bioreactor metagenome</name>
    <dbReference type="NCBI Taxonomy" id="1076179"/>
    <lineage>
        <taxon>unclassified sequences</taxon>
        <taxon>metagenomes</taxon>
        <taxon>ecological metagenomes</taxon>
    </lineage>
</organism>
<dbReference type="AlphaFoldDB" id="A0A645DGL4"/>
<gene>
    <name evidence="2" type="ORF">SDC9_134812</name>
</gene>
<proteinExistence type="predicted"/>
<evidence type="ECO:0000313" key="2">
    <source>
        <dbReference type="EMBL" id="MPM87712.1"/>
    </source>
</evidence>
<protein>
    <recommendedName>
        <fullName evidence="1">Lysozyme inhibitor LprI-like N-terminal domain-containing protein</fullName>
    </recommendedName>
</protein>
<dbReference type="InterPro" id="IPR009739">
    <property type="entry name" value="LprI-like_N"/>
</dbReference>
<evidence type="ECO:0000259" key="1">
    <source>
        <dbReference type="Pfam" id="PF07007"/>
    </source>
</evidence>
<comment type="caution">
    <text evidence="2">The sequence shown here is derived from an EMBL/GenBank/DDBJ whole genome shotgun (WGS) entry which is preliminary data.</text>
</comment>
<name>A0A645DGL4_9ZZZZ</name>
<dbReference type="Pfam" id="PF07007">
    <property type="entry name" value="LprI"/>
    <property type="match status" value="1"/>
</dbReference>
<sequence length="136" mass="15099">MRPLLLLVSISLIVPLSSMAQRDPNTENTCYARLNHDNVRACIKEQAASADKELVSAEKLLAATLKQERHNAAAQHLTQANARYRQYRKAQCAFQADAASGKKSAPDREMLCTTALDLQRAKDLKTTTEMLRGSEK</sequence>
<dbReference type="Gene3D" id="1.20.1270.180">
    <property type="match status" value="1"/>
</dbReference>
<feature type="domain" description="Lysozyme inhibitor LprI-like N-terminal" evidence="1">
    <location>
        <begin position="39"/>
        <end position="124"/>
    </location>
</feature>